<dbReference type="HOGENOM" id="CLU_713873_0_0_1"/>
<evidence type="ECO:0000313" key="2">
    <source>
        <dbReference type="Proteomes" id="UP000009131"/>
    </source>
</evidence>
<reference evidence="1 2" key="2">
    <citation type="journal article" date="2012" name="Open Biol.">
        <title>Characteristics of nucleosomes and linker DNA regions on the genome of the basidiomycete Mixia osmundae revealed by mono- and dinucleosome mapping.</title>
        <authorList>
            <person name="Nishida H."/>
            <person name="Kondo S."/>
            <person name="Matsumoto T."/>
            <person name="Suzuki Y."/>
            <person name="Yoshikawa H."/>
            <person name="Taylor T.D."/>
            <person name="Sugiyama J."/>
        </authorList>
    </citation>
    <scope>NUCLEOTIDE SEQUENCE [LARGE SCALE GENOMIC DNA]</scope>
    <source>
        <strain evidence="2">CBS 9802 / IAM 14324 / JCM 22182 / KY 12970</strain>
    </source>
</reference>
<reference evidence="1 2" key="1">
    <citation type="journal article" date="2011" name="J. Gen. Appl. Microbiol.">
        <title>Draft genome sequencing of the enigmatic basidiomycete Mixia osmundae.</title>
        <authorList>
            <person name="Nishida H."/>
            <person name="Nagatsuka Y."/>
            <person name="Sugiyama J."/>
        </authorList>
    </citation>
    <scope>NUCLEOTIDE SEQUENCE [LARGE SCALE GENOMIC DNA]</scope>
    <source>
        <strain evidence="2">CBS 9802 / IAM 14324 / JCM 22182 / KY 12970</strain>
    </source>
</reference>
<protein>
    <submittedName>
        <fullName evidence="1">Uncharacterized protein</fullName>
    </submittedName>
</protein>
<organism evidence="1 2">
    <name type="scientific">Mixia osmundae (strain CBS 9802 / IAM 14324 / JCM 22182 / KY 12970)</name>
    <dbReference type="NCBI Taxonomy" id="764103"/>
    <lineage>
        <taxon>Eukaryota</taxon>
        <taxon>Fungi</taxon>
        <taxon>Dikarya</taxon>
        <taxon>Basidiomycota</taxon>
        <taxon>Pucciniomycotina</taxon>
        <taxon>Mixiomycetes</taxon>
        <taxon>Mixiales</taxon>
        <taxon>Mixiaceae</taxon>
        <taxon>Mixia</taxon>
    </lineage>
</organism>
<sequence>MSSPPDYHAPHASTSRAVDAGVSLASHVPATSSSRSTLGHHPLAALGWPQGPFLIRNQSNRAVLDCRGGKIEEGTELILWPSKEVYVARSGTVQGGKAGELGQTRLQVKGKGVNQVMALDYSGCIVPVADNGRGLHLDVTAVNESPRLMATPLISSKANHARHAPPTFEYSHQHKIIFVRLRHNPLEEEDDGWSELEYILESVPMAPSQVERDRSMGVESPLASLSGWLSQTVLGTQTASQLKPKEEEEDASELQTMGRAQPHAGVDGVLFDMVSESESDDDDSSPSVMRLVRLAAIPPGWQSELQSTLKEAPAATSKEERLRTAQIKRKWLRRQWDILPIDVPVSAPSTDYPGARYRHAQTHGGMSESVDASIDALFDALGSSRSR</sequence>
<keyword evidence="2" id="KW-1185">Reference proteome</keyword>
<dbReference type="OrthoDB" id="9895617at2759"/>
<proteinExistence type="predicted"/>
<evidence type="ECO:0000313" key="1">
    <source>
        <dbReference type="EMBL" id="GAA97788.1"/>
    </source>
</evidence>
<dbReference type="eggNOG" id="ENOG502SCBB">
    <property type="taxonomic scope" value="Eukaryota"/>
</dbReference>
<dbReference type="AlphaFoldDB" id="G7E4M8"/>
<dbReference type="RefSeq" id="XP_014570493.1">
    <property type="nucleotide sequence ID" value="XM_014715007.1"/>
</dbReference>
<dbReference type="EMBL" id="BABT02000139">
    <property type="protein sequence ID" value="GAA97788.1"/>
    <property type="molecule type" value="Genomic_DNA"/>
</dbReference>
<dbReference type="STRING" id="764103.G7E4M8"/>
<name>G7E4M8_MIXOS</name>
<comment type="caution">
    <text evidence="1">The sequence shown here is derived from an EMBL/GenBank/DDBJ whole genome shotgun (WGS) entry which is preliminary data.</text>
</comment>
<dbReference type="InParanoid" id="G7E4M8"/>
<accession>G7E4M8</accession>
<dbReference type="Proteomes" id="UP000009131">
    <property type="component" value="Unassembled WGS sequence"/>
</dbReference>
<gene>
    <name evidence="1" type="primary">Mo04467</name>
    <name evidence="1" type="ORF">E5Q_04467</name>
</gene>